<proteinExistence type="predicted"/>
<organism evidence="1 2">
    <name type="scientific">Vibrio paucivorans</name>
    <dbReference type="NCBI Taxonomy" id="2829489"/>
    <lineage>
        <taxon>Bacteria</taxon>
        <taxon>Pseudomonadati</taxon>
        <taxon>Pseudomonadota</taxon>
        <taxon>Gammaproteobacteria</taxon>
        <taxon>Vibrionales</taxon>
        <taxon>Vibrionaceae</taxon>
        <taxon>Vibrio</taxon>
    </lineage>
</organism>
<sequence length="120" mass="13660">MILLYLDKNPKKIKLWEAGWSQKRSLDKSLRAPGLADMLKDVGEKFSGELPKTNHYNNLVHGKPESLIHGLIVKGDEFIVSPSKTNNNFKDCNNLCHTVSPFLIVLLSMMEKYFPTSKEK</sequence>
<protein>
    <submittedName>
        <fullName evidence="1">Uncharacterized protein</fullName>
    </submittedName>
</protein>
<gene>
    <name evidence="1" type="ORF">MD483_21380</name>
</gene>
<dbReference type="RefSeq" id="WP_265689446.1">
    <property type="nucleotide sequence ID" value="NZ_JAKRRX010000224.1"/>
</dbReference>
<dbReference type="Proteomes" id="UP001155586">
    <property type="component" value="Unassembled WGS sequence"/>
</dbReference>
<dbReference type="AlphaFoldDB" id="A0A9X3CIJ5"/>
<comment type="caution">
    <text evidence="1">The sequence shown here is derived from an EMBL/GenBank/DDBJ whole genome shotgun (WGS) entry which is preliminary data.</text>
</comment>
<evidence type="ECO:0000313" key="1">
    <source>
        <dbReference type="EMBL" id="MCW8336366.1"/>
    </source>
</evidence>
<dbReference type="EMBL" id="JAKRRX010000224">
    <property type="protein sequence ID" value="MCW8336366.1"/>
    <property type="molecule type" value="Genomic_DNA"/>
</dbReference>
<reference evidence="1" key="1">
    <citation type="submission" date="2022-02" db="EMBL/GenBank/DDBJ databases">
        <title>Vibrio sp. nov., a new bacterium isolated from Bohai sea, China.</title>
        <authorList>
            <person name="Yuan Y."/>
        </authorList>
    </citation>
    <scope>NUCLEOTIDE SEQUENCE</scope>
    <source>
        <strain evidence="1">DBSS07</strain>
    </source>
</reference>
<name>A0A9X3CIJ5_9VIBR</name>
<evidence type="ECO:0000313" key="2">
    <source>
        <dbReference type="Proteomes" id="UP001155586"/>
    </source>
</evidence>
<keyword evidence="2" id="KW-1185">Reference proteome</keyword>
<accession>A0A9X3CIJ5</accession>